<comment type="function">
    <text evidence="10">Short-chain specific acyl-CoA dehydrogenase is one of the acyl-CoA dehydrogenases that catalyze the first step of mitochondrial fatty acid beta-oxidation, an aerobic process breaking down fatty acids into acetyl-CoA and allowing the production of energy from fats. The first step of fatty acid beta-oxidation consists in the removal of one hydrogen from C-2 and C-3 of the straight-chain fatty acyl-CoA thioester, resulting in the formation of trans-2-enoyl-CoA. Among the different mitochondrial acyl-CoA dehydrogenases, short-chain specific acyl-CoA dehydrogenase acts specifically on acyl-CoAs with saturated 4 to 6 carbons long primary chains.</text>
</comment>
<proteinExistence type="inferred from homology"/>
<comment type="cofactor">
    <cofactor evidence="1 14">
        <name>FAD</name>
        <dbReference type="ChEBI" id="CHEBI:57692"/>
    </cofactor>
</comment>
<dbReference type="GO" id="GO:0046359">
    <property type="term" value="P:butyrate catabolic process"/>
    <property type="evidence" value="ECO:0007669"/>
    <property type="project" value="TreeGrafter"/>
</dbReference>
<dbReference type="EnsemblMetazoa" id="ASIC003875-RA">
    <property type="protein sequence ID" value="ASIC003875-PA"/>
    <property type="gene ID" value="ASIC003875"/>
</dbReference>
<name>A0A084VFF0_ANOSI</name>
<dbReference type="InterPro" id="IPR013786">
    <property type="entry name" value="AcylCoA_DH/ox_N"/>
</dbReference>
<evidence type="ECO:0000313" key="20">
    <source>
        <dbReference type="Proteomes" id="UP000030765"/>
    </source>
</evidence>
<protein>
    <recommendedName>
        <fullName evidence="9">Short-chain specific acyl-CoA dehydrogenase, mitochondrial</fullName>
        <ecNumber evidence="4">1.3.8.1</ecNumber>
    </recommendedName>
    <alternativeName>
        <fullName evidence="8">Butyryl-CoA dehydrogenase</fullName>
    </alternativeName>
</protein>
<dbReference type="GO" id="GO:0016937">
    <property type="term" value="F:short-chain fatty acyl-CoA dehydrogenase activity"/>
    <property type="evidence" value="ECO:0007669"/>
    <property type="project" value="UniProtKB-EC"/>
</dbReference>
<evidence type="ECO:0000256" key="7">
    <source>
        <dbReference type="ARBA" id="ARBA00023002"/>
    </source>
</evidence>
<evidence type="ECO:0000259" key="15">
    <source>
        <dbReference type="Pfam" id="PF00441"/>
    </source>
</evidence>
<dbReference type="InterPro" id="IPR006091">
    <property type="entry name" value="Acyl-CoA_Oxase/DH_mid-dom"/>
</dbReference>
<comment type="catalytic activity">
    <reaction evidence="12">
        <text>hexanoyl-CoA + oxidized [electron-transfer flavoprotein] + H(+) = (2E)-hexenoyl-CoA + reduced [electron-transfer flavoprotein]</text>
        <dbReference type="Rhea" id="RHEA:43464"/>
        <dbReference type="Rhea" id="RHEA-COMP:10685"/>
        <dbReference type="Rhea" id="RHEA-COMP:10686"/>
        <dbReference type="ChEBI" id="CHEBI:15378"/>
        <dbReference type="ChEBI" id="CHEBI:57692"/>
        <dbReference type="ChEBI" id="CHEBI:58307"/>
        <dbReference type="ChEBI" id="CHEBI:62077"/>
        <dbReference type="ChEBI" id="CHEBI:62620"/>
    </reaction>
    <physiologicalReaction direction="left-to-right" evidence="12">
        <dbReference type="Rhea" id="RHEA:43465"/>
    </physiologicalReaction>
</comment>
<keyword evidence="7 14" id="KW-0560">Oxidoreductase</keyword>
<feature type="domain" description="Acyl-CoA dehydrogenase/oxidase N-terminal" evidence="17">
    <location>
        <begin position="26"/>
        <end position="133"/>
    </location>
</feature>
<dbReference type="OrthoDB" id="10254877at2759"/>
<reference evidence="18 20" key="1">
    <citation type="journal article" date="2014" name="BMC Genomics">
        <title>Genome sequence of Anopheles sinensis provides insight into genetics basis of mosquito competence for malaria parasites.</title>
        <authorList>
            <person name="Zhou D."/>
            <person name="Zhang D."/>
            <person name="Ding G."/>
            <person name="Shi L."/>
            <person name="Hou Q."/>
            <person name="Ye Y."/>
            <person name="Xu Y."/>
            <person name="Zhou H."/>
            <person name="Xiong C."/>
            <person name="Li S."/>
            <person name="Yu J."/>
            <person name="Hong S."/>
            <person name="Yu X."/>
            <person name="Zou P."/>
            <person name="Chen C."/>
            <person name="Chang X."/>
            <person name="Wang W."/>
            <person name="Lv Y."/>
            <person name="Sun Y."/>
            <person name="Ma L."/>
            <person name="Shen B."/>
            <person name="Zhu C."/>
        </authorList>
    </citation>
    <scope>NUCLEOTIDE SEQUENCE [LARGE SCALE GENOMIC DNA]</scope>
</reference>
<keyword evidence="20" id="KW-1185">Reference proteome</keyword>
<dbReference type="AlphaFoldDB" id="A0A084VFF0"/>
<dbReference type="VEuPathDB" id="VectorBase:ASIC003875"/>
<dbReference type="GO" id="GO:0050660">
    <property type="term" value="F:flavin adenine dinucleotide binding"/>
    <property type="evidence" value="ECO:0007669"/>
    <property type="project" value="InterPro"/>
</dbReference>
<evidence type="ECO:0000259" key="16">
    <source>
        <dbReference type="Pfam" id="PF02770"/>
    </source>
</evidence>
<evidence type="ECO:0000313" key="18">
    <source>
        <dbReference type="EMBL" id="KFB36694.1"/>
    </source>
</evidence>
<dbReference type="SUPFAM" id="SSF47203">
    <property type="entry name" value="Acyl-CoA dehydrogenase C-terminal domain-like"/>
    <property type="match status" value="1"/>
</dbReference>
<evidence type="ECO:0000256" key="11">
    <source>
        <dbReference type="ARBA" id="ARBA00048499"/>
    </source>
</evidence>
<comment type="catalytic activity">
    <reaction evidence="11">
        <text>pentanoyl-CoA + oxidized [electron-transfer flavoprotein] + H(+) = (2E)-pentenoyl-CoA + reduced [electron-transfer flavoprotein]</text>
        <dbReference type="Rhea" id="RHEA:43456"/>
        <dbReference type="Rhea" id="RHEA-COMP:10685"/>
        <dbReference type="Rhea" id="RHEA-COMP:10686"/>
        <dbReference type="ChEBI" id="CHEBI:15378"/>
        <dbReference type="ChEBI" id="CHEBI:57389"/>
        <dbReference type="ChEBI" id="CHEBI:57692"/>
        <dbReference type="ChEBI" id="CHEBI:58307"/>
        <dbReference type="ChEBI" id="CHEBI:86160"/>
    </reaction>
    <physiologicalReaction direction="left-to-right" evidence="11">
        <dbReference type="Rhea" id="RHEA:43457"/>
    </physiologicalReaction>
</comment>
<dbReference type="InterPro" id="IPR036250">
    <property type="entry name" value="AcylCo_DH-like_C"/>
</dbReference>
<dbReference type="Pfam" id="PF02770">
    <property type="entry name" value="Acyl-CoA_dh_M"/>
    <property type="match status" value="1"/>
</dbReference>
<dbReference type="OMA" id="HNCLYAN"/>
<dbReference type="Proteomes" id="UP000030765">
    <property type="component" value="Unassembled WGS sequence"/>
</dbReference>
<dbReference type="GO" id="GO:0033539">
    <property type="term" value="P:fatty acid beta-oxidation using acyl-CoA dehydrogenase"/>
    <property type="evidence" value="ECO:0007669"/>
    <property type="project" value="TreeGrafter"/>
</dbReference>
<dbReference type="EMBL" id="ATLV01012386">
    <property type="status" value="NOT_ANNOTATED_CDS"/>
    <property type="molecule type" value="Genomic_DNA"/>
</dbReference>
<evidence type="ECO:0000256" key="3">
    <source>
        <dbReference type="ARBA" id="ARBA00009347"/>
    </source>
</evidence>
<comment type="catalytic activity">
    <reaction evidence="13">
        <text>butanoyl-CoA + oxidized [electron-transfer flavoprotein] + H(+) = (2E)-butenoyl-CoA + reduced [electron-transfer flavoprotein]</text>
        <dbReference type="Rhea" id="RHEA:24004"/>
        <dbReference type="Rhea" id="RHEA-COMP:10685"/>
        <dbReference type="Rhea" id="RHEA-COMP:10686"/>
        <dbReference type="ChEBI" id="CHEBI:15378"/>
        <dbReference type="ChEBI" id="CHEBI:57332"/>
        <dbReference type="ChEBI" id="CHEBI:57371"/>
        <dbReference type="ChEBI" id="CHEBI:57692"/>
        <dbReference type="ChEBI" id="CHEBI:58307"/>
        <dbReference type="EC" id="1.3.8.1"/>
    </reaction>
    <physiologicalReaction direction="left-to-right" evidence="13">
        <dbReference type="Rhea" id="RHEA:24005"/>
    </physiologicalReaction>
</comment>
<evidence type="ECO:0000256" key="2">
    <source>
        <dbReference type="ARBA" id="ARBA00005198"/>
    </source>
</evidence>
<gene>
    <name evidence="18" type="ORF">ZHAS_00003875</name>
</gene>
<evidence type="ECO:0000256" key="12">
    <source>
        <dbReference type="ARBA" id="ARBA00049192"/>
    </source>
</evidence>
<evidence type="ECO:0000256" key="13">
    <source>
        <dbReference type="ARBA" id="ARBA00050758"/>
    </source>
</evidence>
<feature type="domain" description="Acyl-CoA oxidase/dehydrogenase middle" evidence="16">
    <location>
        <begin position="140"/>
        <end position="239"/>
    </location>
</feature>
<accession>A0A084VFF0</accession>
<keyword evidence="5 14" id="KW-0285">Flavoprotein</keyword>
<organism evidence="18">
    <name type="scientific">Anopheles sinensis</name>
    <name type="common">Mosquito</name>
    <dbReference type="NCBI Taxonomy" id="74873"/>
    <lineage>
        <taxon>Eukaryota</taxon>
        <taxon>Metazoa</taxon>
        <taxon>Ecdysozoa</taxon>
        <taxon>Arthropoda</taxon>
        <taxon>Hexapoda</taxon>
        <taxon>Insecta</taxon>
        <taxon>Pterygota</taxon>
        <taxon>Neoptera</taxon>
        <taxon>Endopterygota</taxon>
        <taxon>Diptera</taxon>
        <taxon>Nematocera</taxon>
        <taxon>Culicoidea</taxon>
        <taxon>Culicidae</taxon>
        <taxon>Anophelinae</taxon>
        <taxon>Anopheles</taxon>
    </lineage>
</organism>
<evidence type="ECO:0000256" key="1">
    <source>
        <dbReference type="ARBA" id="ARBA00001974"/>
    </source>
</evidence>
<dbReference type="VEuPathDB" id="VectorBase:ASIS015928"/>
<keyword evidence="6 14" id="KW-0274">FAD</keyword>
<evidence type="ECO:0000256" key="10">
    <source>
        <dbReference type="ARBA" id="ARBA00045387"/>
    </source>
</evidence>
<dbReference type="STRING" id="74873.A0A084VFF0"/>
<dbReference type="FunFam" id="2.40.110.10:FF:000001">
    <property type="entry name" value="Acyl-CoA dehydrogenase, mitochondrial"/>
    <property type="match status" value="1"/>
</dbReference>
<comment type="similarity">
    <text evidence="3 14">Belongs to the acyl-CoA dehydrogenase family.</text>
</comment>
<evidence type="ECO:0000313" key="19">
    <source>
        <dbReference type="EnsemblMetazoa" id="ASIC003875-PA"/>
    </source>
</evidence>
<dbReference type="InterPro" id="IPR046373">
    <property type="entry name" value="Acyl-CoA_Oxase/DH_mid-dom_sf"/>
</dbReference>
<dbReference type="EC" id="1.3.8.1" evidence="4"/>
<evidence type="ECO:0000256" key="14">
    <source>
        <dbReference type="RuleBase" id="RU362125"/>
    </source>
</evidence>
<evidence type="ECO:0000256" key="5">
    <source>
        <dbReference type="ARBA" id="ARBA00022630"/>
    </source>
</evidence>
<dbReference type="InterPro" id="IPR009100">
    <property type="entry name" value="AcylCoA_DH/oxidase_NM_dom_sf"/>
</dbReference>
<dbReference type="SUPFAM" id="SSF56645">
    <property type="entry name" value="Acyl-CoA dehydrogenase NM domain-like"/>
    <property type="match status" value="1"/>
</dbReference>
<dbReference type="Pfam" id="PF02771">
    <property type="entry name" value="Acyl-CoA_dh_N"/>
    <property type="match status" value="1"/>
</dbReference>
<dbReference type="Gene3D" id="2.40.110.10">
    <property type="entry name" value="Butyryl-CoA Dehydrogenase, subunit A, domain 2"/>
    <property type="match status" value="1"/>
</dbReference>
<dbReference type="FunFam" id="1.10.540.10:FF:000002">
    <property type="entry name" value="Acyl-CoA dehydrogenase FadE19"/>
    <property type="match status" value="1"/>
</dbReference>
<dbReference type="FunFam" id="1.20.140.10:FF:000004">
    <property type="entry name" value="Acyl-CoA dehydrogenase FadE25"/>
    <property type="match status" value="1"/>
</dbReference>
<reference evidence="19" key="2">
    <citation type="submission" date="2020-05" db="UniProtKB">
        <authorList>
            <consortium name="EnsemblMetazoa"/>
        </authorList>
    </citation>
    <scope>IDENTIFICATION</scope>
</reference>
<dbReference type="PANTHER" id="PTHR43884">
    <property type="entry name" value="ACYL-COA DEHYDROGENASE"/>
    <property type="match status" value="1"/>
</dbReference>
<dbReference type="Gene3D" id="1.20.140.10">
    <property type="entry name" value="Butyryl-CoA Dehydrogenase, subunit A, domain 3"/>
    <property type="match status" value="1"/>
</dbReference>
<dbReference type="GO" id="GO:0005739">
    <property type="term" value="C:mitochondrion"/>
    <property type="evidence" value="ECO:0007669"/>
    <property type="project" value="TreeGrafter"/>
</dbReference>
<evidence type="ECO:0000259" key="17">
    <source>
        <dbReference type="Pfam" id="PF02771"/>
    </source>
</evidence>
<evidence type="ECO:0000256" key="6">
    <source>
        <dbReference type="ARBA" id="ARBA00022827"/>
    </source>
</evidence>
<evidence type="ECO:0000256" key="8">
    <source>
        <dbReference type="ARBA" id="ARBA00031895"/>
    </source>
</evidence>
<dbReference type="Pfam" id="PF00441">
    <property type="entry name" value="Acyl-CoA_dh_1"/>
    <property type="match status" value="1"/>
</dbReference>
<sequence length="404" mass="43460">MFRKICGVSCSRAISSRQFSVCELSRDHRALQQLCRRFAENELKPVASEIDRNGTFPEEPIAKLADLGMMRVTVNPQYGGSGLDMLSLSLVVEELSRGCGSTGSIVSIHNCLYANLLDRLGTDEQKKRFFNKYSKKTIGAFALSEADVGSDVAAMTTRATQGSDGGWILNGAKAWVTSGIEAVAGVVFATVDPSLKYKGITAFLVDFDGDQLEGVTRGKPEEKLGIRGTSTCDLILENVRVPETNVLGSVGGGMRIAMEQLDRARIGIASQAIGIGQASLEQAVQYAKHRTAFGGTLIDLPAVRTRIADMATRIETARLLVRKAAGEIDRGLRATKSCSMAKWVAGEAATAAAHGCQQIHGGMGYVKSLPAERFYRDARITEIYGGVTDVQKSIVADQTIKELE</sequence>
<dbReference type="PIRSF" id="PIRSF016578">
    <property type="entry name" value="HsaA"/>
    <property type="match status" value="1"/>
</dbReference>
<dbReference type="InterPro" id="IPR009075">
    <property type="entry name" value="AcylCo_DH/oxidase_C"/>
</dbReference>
<comment type="pathway">
    <text evidence="2">Lipid metabolism; mitochondrial fatty acid beta-oxidation.</text>
</comment>
<evidence type="ECO:0000256" key="4">
    <source>
        <dbReference type="ARBA" id="ARBA00012046"/>
    </source>
</evidence>
<dbReference type="InterPro" id="IPR037069">
    <property type="entry name" value="AcylCoA_DH/ox_N_sf"/>
</dbReference>
<dbReference type="Gene3D" id="1.10.540.10">
    <property type="entry name" value="Acyl-CoA dehydrogenase/oxidase, N-terminal domain"/>
    <property type="match status" value="1"/>
</dbReference>
<dbReference type="EMBL" id="KE524787">
    <property type="protein sequence ID" value="KFB36694.1"/>
    <property type="molecule type" value="Genomic_DNA"/>
</dbReference>
<evidence type="ECO:0000256" key="9">
    <source>
        <dbReference type="ARBA" id="ARBA00044204"/>
    </source>
</evidence>
<dbReference type="PANTHER" id="PTHR43884:SF26">
    <property type="entry name" value="MEDIUM-CHAIN SPECIFIC ACYL-COA DEHYDROGENASE, MITOCHONDRIAL-LIKE PROTEIN-RELATED"/>
    <property type="match status" value="1"/>
</dbReference>
<feature type="domain" description="Acyl-CoA dehydrogenase/oxidase C-terminal" evidence="15">
    <location>
        <begin position="251"/>
        <end position="398"/>
    </location>
</feature>